<dbReference type="SUPFAM" id="SSF47459">
    <property type="entry name" value="HLH, helix-loop-helix DNA-binding domain"/>
    <property type="match status" value="1"/>
</dbReference>
<evidence type="ECO:0000256" key="4">
    <source>
        <dbReference type="ARBA" id="ARBA00023242"/>
    </source>
</evidence>
<evidence type="ECO:0000313" key="8">
    <source>
        <dbReference type="Proteomes" id="UP000245207"/>
    </source>
</evidence>
<keyword evidence="3" id="KW-0804">Transcription</keyword>
<dbReference type="GO" id="GO:0090575">
    <property type="term" value="C:RNA polymerase II transcription regulator complex"/>
    <property type="evidence" value="ECO:0007669"/>
    <property type="project" value="TreeGrafter"/>
</dbReference>
<evidence type="ECO:0000256" key="1">
    <source>
        <dbReference type="ARBA" id="ARBA00004123"/>
    </source>
</evidence>
<dbReference type="InterPro" id="IPR015660">
    <property type="entry name" value="MASH1/Ascl1a-like"/>
</dbReference>
<evidence type="ECO:0000313" key="7">
    <source>
        <dbReference type="EMBL" id="PWA66871.1"/>
    </source>
</evidence>
<dbReference type="Proteomes" id="UP000245207">
    <property type="component" value="Unassembled WGS sequence"/>
</dbReference>
<name>A0A2U1N022_ARTAN</name>
<comment type="subcellular location">
    <subcellularLocation>
        <location evidence="1">Nucleus</location>
    </subcellularLocation>
</comment>
<evidence type="ECO:0000256" key="5">
    <source>
        <dbReference type="SAM" id="Coils"/>
    </source>
</evidence>
<dbReference type="PROSITE" id="PS50888">
    <property type="entry name" value="BHLH"/>
    <property type="match status" value="1"/>
</dbReference>
<sequence>MTTVECRANAVEPKHEFDSALALDIDRMMLTCEGSSKKPERKTLEKNRRIHMKGLCYKLNSLIPSLSSQPFKLTTQENQFDQATAYIKQLRKRIELLKEKRDQALRLVNNGRNNDASCSIESKQKAVSSWLPTVEVKEFEGALQVFLTSNFERKFSLPQVVRIVEDGGGEVVKGGYTIVGDKVIYTIHAKARVTRIGVDVTGVHKELQELINGSSCRSRLRFQGSGSWEVAGFF</sequence>
<accession>A0A2U1N022</accession>
<dbReference type="GO" id="GO:0046983">
    <property type="term" value="F:protein dimerization activity"/>
    <property type="evidence" value="ECO:0007669"/>
    <property type="project" value="InterPro"/>
</dbReference>
<dbReference type="OrthoDB" id="1870484at2759"/>
<dbReference type="GO" id="GO:0000981">
    <property type="term" value="F:DNA-binding transcription factor activity, RNA polymerase II-specific"/>
    <property type="evidence" value="ECO:0007669"/>
    <property type="project" value="TreeGrafter"/>
</dbReference>
<reference evidence="7 8" key="1">
    <citation type="journal article" date="2018" name="Mol. Plant">
        <title>The genome of Artemisia annua provides insight into the evolution of Asteraceae family and artemisinin biosynthesis.</title>
        <authorList>
            <person name="Shen Q."/>
            <person name="Zhang L."/>
            <person name="Liao Z."/>
            <person name="Wang S."/>
            <person name="Yan T."/>
            <person name="Shi P."/>
            <person name="Liu M."/>
            <person name="Fu X."/>
            <person name="Pan Q."/>
            <person name="Wang Y."/>
            <person name="Lv Z."/>
            <person name="Lu X."/>
            <person name="Zhang F."/>
            <person name="Jiang W."/>
            <person name="Ma Y."/>
            <person name="Chen M."/>
            <person name="Hao X."/>
            <person name="Li L."/>
            <person name="Tang Y."/>
            <person name="Lv G."/>
            <person name="Zhou Y."/>
            <person name="Sun X."/>
            <person name="Brodelius P.E."/>
            <person name="Rose J.K.C."/>
            <person name="Tang K."/>
        </authorList>
    </citation>
    <scope>NUCLEOTIDE SEQUENCE [LARGE SCALE GENOMIC DNA]</scope>
    <source>
        <strain evidence="8">cv. Huhao1</strain>
        <tissue evidence="7">Leaf</tissue>
    </source>
</reference>
<dbReference type="Gene3D" id="4.10.280.10">
    <property type="entry name" value="Helix-loop-helix DNA-binding domain"/>
    <property type="match status" value="1"/>
</dbReference>
<dbReference type="EMBL" id="PKPP01003947">
    <property type="protein sequence ID" value="PWA66871.1"/>
    <property type="molecule type" value="Genomic_DNA"/>
</dbReference>
<keyword evidence="8" id="KW-1185">Reference proteome</keyword>
<dbReference type="STRING" id="35608.A0A2U1N022"/>
<dbReference type="InterPro" id="IPR011598">
    <property type="entry name" value="bHLH_dom"/>
</dbReference>
<dbReference type="InterPro" id="IPR036638">
    <property type="entry name" value="HLH_DNA-bd_sf"/>
</dbReference>
<keyword evidence="2" id="KW-0805">Transcription regulation</keyword>
<evidence type="ECO:0000259" key="6">
    <source>
        <dbReference type="PROSITE" id="PS50888"/>
    </source>
</evidence>
<dbReference type="GO" id="GO:0000977">
    <property type="term" value="F:RNA polymerase II transcription regulatory region sequence-specific DNA binding"/>
    <property type="evidence" value="ECO:0007669"/>
    <property type="project" value="TreeGrafter"/>
</dbReference>
<protein>
    <submittedName>
        <fullName evidence="7">Achaete-scute transcription factor-related protein</fullName>
    </submittedName>
</protein>
<evidence type="ECO:0000256" key="3">
    <source>
        <dbReference type="ARBA" id="ARBA00023163"/>
    </source>
</evidence>
<keyword evidence="5" id="KW-0175">Coiled coil</keyword>
<gene>
    <name evidence="7" type="ORF">CTI12_AA303500</name>
</gene>
<comment type="caution">
    <text evidence="7">The sequence shown here is derived from an EMBL/GenBank/DDBJ whole genome shotgun (WGS) entry which is preliminary data.</text>
</comment>
<keyword evidence="4" id="KW-0539">Nucleus</keyword>
<dbReference type="AlphaFoldDB" id="A0A2U1N022"/>
<feature type="domain" description="BHLH" evidence="6">
    <location>
        <begin position="36"/>
        <end position="90"/>
    </location>
</feature>
<evidence type="ECO:0000256" key="2">
    <source>
        <dbReference type="ARBA" id="ARBA00023015"/>
    </source>
</evidence>
<dbReference type="PANTHER" id="PTHR13935:SF46">
    <property type="entry name" value="TRANSCRIPTION FACTOR BHLH167-RELATED"/>
    <property type="match status" value="1"/>
</dbReference>
<feature type="coiled-coil region" evidence="5">
    <location>
        <begin position="73"/>
        <end position="114"/>
    </location>
</feature>
<proteinExistence type="predicted"/>
<dbReference type="PANTHER" id="PTHR13935">
    <property type="entry name" value="ACHAETE-SCUTE TRANSCRIPTION FACTOR-RELATED"/>
    <property type="match status" value="1"/>
</dbReference>
<organism evidence="7 8">
    <name type="scientific">Artemisia annua</name>
    <name type="common">Sweet wormwood</name>
    <dbReference type="NCBI Taxonomy" id="35608"/>
    <lineage>
        <taxon>Eukaryota</taxon>
        <taxon>Viridiplantae</taxon>
        <taxon>Streptophyta</taxon>
        <taxon>Embryophyta</taxon>
        <taxon>Tracheophyta</taxon>
        <taxon>Spermatophyta</taxon>
        <taxon>Magnoliopsida</taxon>
        <taxon>eudicotyledons</taxon>
        <taxon>Gunneridae</taxon>
        <taxon>Pentapetalae</taxon>
        <taxon>asterids</taxon>
        <taxon>campanulids</taxon>
        <taxon>Asterales</taxon>
        <taxon>Asteraceae</taxon>
        <taxon>Asteroideae</taxon>
        <taxon>Anthemideae</taxon>
        <taxon>Artemisiinae</taxon>
        <taxon>Artemisia</taxon>
    </lineage>
</organism>